<dbReference type="AlphaFoldDB" id="A9NN88"/>
<feature type="region of interest" description="Disordered" evidence="1">
    <location>
        <begin position="141"/>
        <end position="167"/>
    </location>
</feature>
<evidence type="ECO:0008006" key="3">
    <source>
        <dbReference type="Google" id="ProtNLM"/>
    </source>
</evidence>
<feature type="compositionally biased region" description="Basic residues" evidence="1">
    <location>
        <begin position="141"/>
        <end position="155"/>
    </location>
</feature>
<reference evidence="2" key="1">
    <citation type="journal article" date="2008" name="BMC Genomics">
        <title>A conifer genomics resource of 200,000 spruce (Picea spp.) ESTs and 6,464 high-quality, sequence-finished full-length cDNAs for Sitka spruce (Picea sitchensis).</title>
        <authorList>
            <person name="Ralph S.G."/>
            <person name="Chun H.J."/>
            <person name="Kolosova N."/>
            <person name="Cooper D."/>
            <person name="Oddy C."/>
            <person name="Ritland C.E."/>
            <person name="Kirkpatrick R."/>
            <person name="Moore R."/>
            <person name="Barber S."/>
            <person name="Holt R.A."/>
            <person name="Jones S.J."/>
            <person name="Marra M.A."/>
            <person name="Douglas C.J."/>
            <person name="Ritland K."/>
            <person name="Bohlmann J."/>
        </authorList>
    </citation>
    <scope>NUCLEOTIDE SEQUENCE</scope>
    <source>
        <tissue evidence="2">Green portion of the leader tissue</tissue>
    </source>
</reference>
<proteinExistence type="evidence at transcript level"/>
<dbReference type="PANTHER" id="PTHR34678:SF1">
    <property type="entry name" value="LARGE RIBOSOMAL SUBUNIT PROTEIN CL37"/>
    <property type="match status" value="1"/>
</dbReference>
<organism evidence="2">
    <name type="scientific">Picea sitchensis</name>
    <name type="common">Sitka spruce</name>
    <name type="synonym">Pinus sitchensis</name>
    <dbReference type="NCBI Taxonomy" id="3332"/>
    <lineage>
        <taxon>Eukaryota</taxon>
        <taxon>Viridiplantae</taxon>
        <taxon>Streptophyta</taxon>
        <taxon>Embryophyta</taxon>
        <taxon>Tracheophyta</taxon>
        <taxon>Spermatophyta</taxon>
        <taxon>Pinopsida</taxon>
        <taxon>Pinidae</taxon>
        <taxon>Conifers I</taxon>
        <taxon>Pinales</taxon>
        <taxon>Pinaceae</taxon>
        <taxon>Picea</taxon>
    </lineage>
</organism>
<evidence type="ECO:0000256" key="1">
    <source>
        <dbReference type="SAM" id="MobiDB-lite"/>
    </source>
</evidence>
<protein>
    <recommendedName>
        <fullName evidence="3">50S ribosomal protein 5, chloroplastic</fullName>
    </recommendedName>
</protein>
<accession>A9NN88</accession>
<dbReference type="InterPro" id="IPR040307">
    <property type="entry name" value="Ribosomal_cL37"/>
</dbReference>
<evidence type="ECO:0000313" key="2">
    <source>
        <dbReference type="EMBL" id="ABK22099.1"/>
    </source>
</evidence>
<dbReference type="OMA" id="SHPPFQF"/>
<dbReference type="EMBL" id="EF082745">
    <property type="protein sequence ID" value="ABK22099.1"/>
    <property type="molecule type" value="mRNA"/>
</dbReference>
<dbReference type="PANTHER" id="PTHR34678">
    <property type="entry name" value="50S RIBOSOMAL PROTEIN 5, CHLOROPLASTIC"/>
    <property type="match status" value="1"/>
</dbReference>
<name>A9NN88_PICSI</name>
<sequence length="167" mass="18077">MAMTMAMATASALSHASLQTYLVTSTSSNPSHPPFQFRPFSLNVKRRPRLSPGFLNSIDTSTAHVNINAIDNNLGIVTASRVKAFVSVSPVAAAQGGGDSAVVAEEGEGKGDKQGKGVETLGLISEADLLRKKAKKVRLRRKRLLRKRKLRKKGRWPPSKMAKNKNV</sequence>